<dbReference type="AlphaFoldDB" id="A0A1V4KTU0"/>
<dbReference type="Proteomes" id="UP000190648">
    <property type="component" value="Unassembled WGS sequence"/>
</dbReference>
<reference evidence="2 3" key="1">
    <citation type="submission" date="2016-02" db="EMBL/GenBank/DDBJ databases">
        <title>Band-tailed pigeon sequencing and assembly.</title>
        <authorList>
            <person name="Soares A.E."/>
            <person name="Novak B.J."/>
            <person name="Rice E.S."/>
            <person name="O'Connell B."/>
            <person name="Chang D."/>
            <person name="Weber S."/>
            <person name="Shapiro B."/>
        </authorList>
    </citation>
    <scope>NUCLEOTIDE SEQUENCE [LARGE SCALE GENOMIC DNA]</scope>
    <source>
        <strain evidence="2">BTP2013</strain>
        <tissue evidence="2">Blood</tissue>
    </source>
</reference>
<evidence type="ECO:0000313" key="3">
    <source>
        <dbReference type="Proteomes" id="UP000190648"/>
    </source>
</evidence>
<proteinExistence type="predicted"/>
<organism evidence="2 3">
    <name type="scientific">Patagioenas fasciata monilis</name>
    <dbReference type="NCBI Taxonomy" id="372326"/>
    <lineage>
        <taxon>Eukaryota</taxon>
        <taxon>Metazoa</taxon>
        <taxon>Chordata</taxon>
        <taxon>Craniata</taxon>
        <taxon>Vertebrata</taxon>
        <taxon>Euteleostomi</taxon>
        <taxon>Archelosauria</taxon>
        <taxon>Archosauria</taxon>
        <taxon>Dinosauria</taxon>
        <taxon>Saurischia</taxon>
        <taxon>Theropoda</taxon>
        <taxon>Coelurosauria</taxon>
        <taxon>Aves</taxon>
        <taxon>Neognathae</taxon>
        <taxon>Neoaves</taxon>
        <taxon>Columbimorphae</taxon>
        <taxon>Columbiformes</taxon>
        <taxon>Columbidae</taxon>
        <taxon>Patagioenas</taxon>
    </lineage>
</organism>
<protein>
    <submittedName>
        <fullName evidence="2">Uncharacterized protein</fullName>
    </submittedName>
</protein>
<comment type="caution">
    <text evidence="2">The sequence shown here is derived from an EMBL/GenBank/DDBJ whole genome shotgun (WGS) entry which is preliminary data.</text>
</comment>
<accession>A0A1V4KTU0</accession>
<keyword evidence="3" id="KW-1185">Reference proteome</keyword>
<evidence type="ECO:0000313" key="2">
    <source>
        <dbReference type="EMBL" id="OPJ87287.1"/>
    </source>
</evidence>
<name>A0A1V4KTU0_PATFA</name>
<sequence length="87" mass="9676">MQWRKQDADACDLLRGTIPSRQRSCLAHNPEHSPCCQVKHPTQHWGENAGPCSSVFVFLPAQASTDTTLRQKHHLPDPHLGQQAKAA</sequence>
<evidence type="ECO:0000256" key="1">
    <source>
        <dbReference type="SAM" id="MobiDB-lite"/>
    </source>
</evidence>
<gene>
    <name evidence="2" type="ORF">AV530_000788</name>
</gene>
<feature type="region of interest" description="Disordered" evidence="1">
    <location>
        <begin position="66"/>
        <end position="87"/>
    </location>
</feature>
<dbReference type="EMBL" id="LSYS01001700">
    <property type="protein sequence ID" value="OPJ87287.1"/>
    <property type="molecule type" value="Genomic_DNA"/>
</dbReference>